<dbReference type="Pfam" id="PF03752">
    <property type="entry name" value="ALF"/>
    <property type="match status" value="1"/>
</dbReference>
<keyword evidence="6" id="KW-0812">Transmembrane</keyword>
<feature type="compositionally biased region" description="Low complexity" evidence="5">
    <location>
        <begin position="172"/>
        <end position="199"/>
    </location>
</feature>
<feature type="signal peptide" evidence="7">
    <location>
        <begin position="1"/>
        <end position="24"/>
    </location>
</feature>
<organism evidence="9 10">
    <name type="scientific">Micromonospora auratinigra</name>
    <dbReference type="NCBI Taxonomy" id="261654"/>
    <lineage>
        <taxon>Bacteria</taxon>
        <taxon>Bacillati</taxon>
        <taxon>Actinomycetota</taxon>
        <taxon>Actinomycetes</taxon>
        <taxon>Micromonosporales</taxon>
        <taxon>Micromonosporaceae</taxon>
        <taxon>Micromonospora</taxon>
    </lineage>
</organism>
<feature type="region of interest" description="Disordered" evidence="5">
    <location>
        <begin position="164"/>
        <end position="211"/>
    </location>
</feature>
<keyword evidence="4" id="KW-0572">Peptidoglycan-anchor</keyword>
<evidence type="ECO:0000259" key="8">
    <source>
        <dbReference type="PROSITE" id="PS50847"/>
    </source>
</evidence>
<keyword evidence="3 7" id="KW-0732">Signal</keyword>
<accession>A0A1A9A4H2</accession>
<evidence type="ECO:0000313" key="10">
    <source>
        <dbReference type="Proteomes" id="UP000199385"/>
    </source>
</evidence>
<keyword evidence="1" id="KW-0134">Cell wall</keyword>
<evidence type="ECO:0000256" key="3">
    <source>
        <dbReference type="ARBA" id="ARBA00022729"/>
    </source>
</evidence>
<dbReference type="OrthoDB" id="3386003at2"/>
<feature type="chain" id="PRO_5008383161" evidence="7">
    <location>
        <begin position="25"/>
        <end position="245"/>
    </location>
</feature>
<dbReference type="PROSITE" id="PS50847">
    <property type="entry name" value="GRAM_POS_ANCHORING"/>
    <property type="match status" value="1"/>
</dbReference>
<dbReference type="RefSeq" id="WP_091668890.1">
    <property type="nucleotide sequence ID" value="NZ_LT594323.1"/>
</dbReference>
<reference evidence="10" key="1">
    <citation type="submission" date="2016-06" db="EMBL/GenBank/DDBJ databases">
        <authorList>
            <person name="Varghese N."/>
            <person name="Submissions Spin"/>
        </authorList>
    </citation>
    <scope>NUCLEOTIDE SEQUENCE [LARGE SCALE GENOMIC DNA]</scope>
    <source>
        <strain evidence="10">DSM 44815</strain>
    </source>
</reference>
<dbReference type="InterPro" id="IPR019931">
    <property type="entry name" value="LPXTG_anchor"/>
</dbReference>
<protein>
    <submittedName>
        <fullName evidence="9">LPXTG-motif cell wall anchor domain-containing protein</fullName>
    </submittedName>
</protein>
<evidence type="ECO:0000256" key="4">
    <source>
        <dbReference type="ARBA" id="ARBA00023088"/>
    </source>
</evidence>
<name>A0A1A9A4H2_9ACTN</name>
<gene>
    <name evidence="9" type="ORF">GA0070611_4979</name>
</gene>
<dbReference type="STRING" id="261654.GA0070611_4979"/>
<evidence type="ECO:0000256" key="2">
    <source>
        <dbReference type="ARBA" id="ARBA00022525"/>
    </source>
</evidence>
<keyword evidence="10" id="KW-1185">Reference proteome</keyword>
<dbReference type="InterPro" id="IPR005506">
    <property type="entry name" value="DUF312_ALF"/>
</dbReference>
<keyword evidence="2" id="KW-0964">Secreted</keyword>
<evidence type="ECO:0000313" key="9">
    <source>
        <dbReference type="EMBL" id="SBT50998.1"/>
    </source>
</evidence>
<dbReference type="NCBIfam" id="TIGR01167">
    <property type="entry name" value="LPXTG_anchor"/>
    <property type="match status" value="1"/>
</dbReference>
<evidence type="ECO:0000256" key="7">
    <source>
        <dbReference type="SAM" id="SignalP"/>
    </source>
</evidence>
<sequence>MRRTVSAGVLVALAMLIPAAPATATAPVSAPTGLNEACQTVERKVYKDIRELIKIDLDTATTTQVRLLANQILFEANTEGLPTLPGALQKRLNGTADDLRAFLKSDVLAIWSTDLRVSVDQTMTGAGTHVKEAAQLVLDTGDTDAFLAYLNDGLYVARALDCQSQPTPSPTPTATSTPSATPGATSTGAPVPTSSTSPGAPGGEGGGLPLTGTDAGTLAGIGGALLLLGGGGYLLGRRRRTRFSA</sequence>
<evidence type="ECO:0000256" key="1">
    <source>
        <dbReference type="ARBA" id="ARBA00022512"/>
    </source>
</evidence>
<feature type="transmembrane region" description="Helical" evidence="6">
    <location>
        <begin position="218"/>
        <end position="236"/>
    </location>
</feature>
<evidence type="ECO:0000256" key="6">
    <source>
        <dbReference type="SAM" id="Phobius"/>
    </source>
</evidence>
<dbReference type="Proteomes" id="UP000199385">
    <property type="component" value="Chromosome I"/>
</dbReference>
<evidence type="ECO:0000256" key="5">
    <source>
        <dbReference type="SAM" id="MobiDB-lite"/>
    </source>
</evidence>
<dbReference type="AlphaFoldDB" id="A0A1A9A4H2"/>
<dbReference type="EMBL" id="LT594323">
    <property type="protein sequence ID" value="SBT50998.1"/>
    <property type="molecule type" value="Genomic_DNA"/>
</dbReference>
<feature type="compositionally biased region" description="Gly residues" evidence="5">
    <location>
        <begin position="200"/>
        <end position="209"/>
    </location>
</feature>
<proteinExistence type="predicted"/>
<keyword evidence="6" id="KW-0472">Membrane</keyword>
<keyword evidence="6" id="KW-1133">Transmembrane helix</keyword>
<dbReference type="PATRIC" id="fig|261654.4.peg.5048"/>
<feature type="domain" description="Gram-positive cocci surface proteins LPxTG" evidence="8">
    <location>
        <begin position="208"/>
        <end position="245"/>
    </location>
</feature>